<organism evidence="2 3">
    <name type="scientific">Achromobacter dolens</name>
    <dbReference type="NCBI Taxonomy" id="1287738"/>
    <lineage>
        <taxon>Bacteria</taxon>
        <taxon>Pseudomonadati</taxon>
        <taxon>Pseudomonadota</taxon>
        <taxon>Betaproteobacteria</taxon>
        <taxon>Burkholderiales</taxon>
        <taxon>Alcaligenaceae</taxon>
        <taxon>Achromobacter</taxon>
    </lineage>
</organism>
<feature type="transmembrane region" description="Helical" evidence="1">
    <location>
        <begin position="226"/>
        <end position="243"/>
    </location>
</feature>
<feature type="transmembrane region" description="Helical" evidence="1">
    <location>
        <begin position="37"/>
        <end position="55"/>
    </location>
</feature>
<protein>
    <recommendedName>
        <fullName evidence="4">Oligosaccharide repeat unit polymerase</fullName>
    </recommendedName>
</protein>
<feature type="transmembrane region" description="Helical" evidence="1">
    <location>
        <begin position="373"/>
        <end position="393"/>
    </location>
</feature>
<feature type="transmembrane region" description="Helical" evidence="1">
    <location>
        <begin position="429"/>
        <end position="448"/>
    </location>
</feature>
<gene>
    <name evidence="2" type="ORF">LMG26841_04349</name>
</gene>
<reference evidence="2 3" key="1">
    <citation type="submission" date="2020-04" db="EMBL/GenBank/DDBJ databases">
        <authorList>
            <person name="De Canck E."/>
        </authorList>
    </citation>
    <scope>NUCLEOTIDE SEQUENCE [LARGE SCALE GENOMIC DNA]</scope>
    <source>
        <strain evidence="2 3">LMG 26841</strain>
    </source>
</reference>
<evidence type="ECO:0000313" key="2">
    <source>
        <dbReference type="EMBL" id="CAB3898434.1"/>
    </source>
</evidence>
<keyword evidence="3" id="KW-1185">Reference proteome</keyword>
<evidence type="ECO:0000256" key="1">
    <source>
        <dbReference type="SAM" id="Phobius"/>
    </source>
</evidence>
<proteinExistence type="predicted"/>
<evidence type="ECO:0000313" key="3">
    <source>
        <dbReference type="Proteomes" id="UP000494272"/>
    </source>
</evidence>
<dbReference type="Proteomes" id="UP000494272">
    <property type="component" value="Unassembled WGS sequence"/>
</dbReference>
<keyword evidence="1" id="KW-1133">Transmembrane helix</keyword>
<feature type="transmembrane region" description="Helical" evidence="1">
    <location>
        <begin position="6"/>
        <end position="25"/>
    </location>
</feature>
<feature type="transmembrane region" description="Helical" evidence="1">
    <location>
        <begin position="75"/>
        <end position="93"/>
    </location>
</feature>
<evidence type="ECO:0008006" key="4">
    <source>
        <dbReference type="Google" id="ProtNLM"/>
    </source>
</evidence>
<name>A0A6S7E7C8_9BURK</name>
<dbReference type="EMBL" id="CADIKW010000010">
    <property type="protein sequence ID" value="CAB3898434.1"/>
    <property type="molecule type" value="Genomic_DNA"/>
</dbReference>
<keyword evidence="1" id="KW-0472">Membrane</keyword>
<accession>A0A6S7E7C8</accession>
<dbReference type="AlphaFoldDB" id="A0A6S7E7C8"/>
<feature type="transmembrane region" description="Helical" evidence="1">
    <location>
        <begin position="172"/>
        <end position="191"/>
    </location>
</feature>
<keyword evidence="1" id="KW-0812">Transmembrane</keyword>
<sequence>MTGTVFWICFISVAMAFFLLARYVARIDIMQLSAPSLVLVSLFMFGFLGYAQAYYELDAGGDFRGMVDRHLLDRMFIYASYSIIMVVLGYALARRALPAWLRPPAGERFRNISESRGEFLMIIALTVISVLVLLRVLYLAPVIAIFEAFKDNALEARLAARSEMFYDFPGKLWWYSLFYSSFLSVCCWAAFARVLLKFDWKRVAVFIAIFIPAFFAAIMTTAKAPGAWLLIGLVLTAIVVKGAGRVSIKAVLSALLAGMLFLGAAFYLVGVPDYTKKDLASRTSKTLGILVSDIYSRAIGAEVMTFYYYMEIFPNKVDYLHGRSLPNPRNIFPFEPYSLSREVMKIVHPGMEEKTGRIGSAPTAYWGELYANFGPLGVFLPFSLLVGMAVYGLGGLYTHCARNPLGVGCYVWLLLHLKDLPVTSMFQVFVNIDLFFVTLVALAAWYVGRRGPHLVEALPFGFREK</sequence>
<feature type="transmembrane region" description="Helical" evidence="1">
    <location>
        <begin position="250"/>
        <end position="269"/>
    </location>
</feature>
<feature type="transmembrane region" description="Helical" evidence="1">
    <location>
        <begin position="119"/>
        <end position="146"/>
    </location>
</feature>
<feature type="transmembrane region" description="Helical" evidence="1">
    <location>
        <begin position="203"/>
        <end position="220"/>
    </location>
</feature>